<reference evidence="1" key="1">
    <citation type="journal article" date="2014" name="Front. Microbiol.">
        <title>High frequency of phylogenetically diverse reductive dehalogenase-homologous genes in deep subseafloor sedimentary metagenomes.</title>
        <authorList>
            <person name="Kawai M."/>
            <person name="Futagami T."/>
            <person name="Toyoda A."/>
            <person name="Takaki Y."/>
            <person name="Nishi S."/>
            <person name="Hori S."/>
            <person name="Arai W."/>
            <person name="Tsubouchi T."/>
            <person name="Morono Y."/>
            <person name="Uchiyama I."/>
            <person name="Ito T."/>
            <person name="Fujiyama A."/>
            <person name="Inagaki F."/>
            <person name="Takami H."/>
        </authorList>
    </citation>
    <scope>NUCLEOTIDE SEQUENCE</scope>
    <source>
        <strain evidence="1">Expedition CK06-06</strain>
    </source>
</reference>
<sequence>MTRSIRIAIVSALIALAMAAQVPYVAAGGVPAQLPDPDGKAADMSKPVQVYILL</sequence>
<proteinExistence type="predicted"/>
<comment type="caution">
    <text evidence="1">The sequence shown here is derived from an EMBL/GenBank/DDBJ whole genome shotgun (WGS) entry which is preliminary data.</text>
</comment>
<feature type="non-terminal residue" evidence="1">
    <location>
        <position position="54"/>
    </location>
</feature>
<name>X0Y9A0_9ZZZZ</name>
<protein>
    <submittedName>
        <fullName evidence="1">Uncharacterized protein</fullName>
    </submittedName>
</protein>
<gene>
    <name evidence="1" type="ORF">S01H1_79455</name>
</gene>
<organism evidence="1">
    <name type="scientific">marine sediment metagenome</name>
    <dbReference type="NCBI Taxonomy" id="412755"/>
    <lineage>
        <taxon>unclassified sequences</taxon>
        <taxon>metagenomes</taxon>
        <taxon>ecological metagenomes</taxon>
    </lineage>
</organism>
<dbReference type="EMBL" id="BARS01053565">
    <property type="protein sequence ID" value="GAG52385.1"/>
    <property type="molecule type" value="Genomic_DNA"/>
</dbReference>
<accession>X0Y9A0</accession>
<evidence type="ECO:0000313" key="1">
    <source>
        <dbReference type="EMBL" id="GAG52385.1"/>
    </source>
</evidence>
<dbReference type="AlphaFoldDB" id="X0Y9A0"/>